<dbReference type="NCBIfam" id="TIGR02464">
    <property type="entry name" value="ribofla_fusion"/>
    <property type="match status" value="1"/>
</dbReference>
<comment type="function">
    <text evidence="6">Catalyzes the hydrolysis of the N-glycosidic bond in the first two intermediates of riboflavin biosynthesis, which are highly reactive metabolites, yielding relatively innocuous products. Thus, can divert a surplus of harmful intermediates into relatively harmless products and pre-empt the damage these intermediates would otherwise do. Helps maintain flavin levels. May act on other substrates in vivo. Has no activity against GTP, nucleoside monophosphates or ADP-ribose. Is Required for swarming motility.</text>
</comment>
<dbReference type="SUPFAM" id="SSF143990">
    <property type="entry name" value="YbiA-like"/>
    <property type="match status" value="1"/>
</dbReference>
<dbReference type="AlphaFoldDB" id="A0A542BNB4"/>
<evidence type="ECO:0000256" key="1">
    <source>
        <dbReference type="ARBA" id="ARBA00000022"/>
    </source>
</evidence>
<dbReference type="InterPro" id="IPR037238">
    <property type="entry name" value="YbiA-like_sf"/>
</dbReference>
<organism evidence="8">
    <name type="scientific">Serratia fonticola</name>
    <dbReference type="NCBI Taxonomy" id="47917"/>
    <lineage>
        <taxon>Bacteria</taxon>
        <taxon>Pseudomonadati</taxon>
        <taxon>Pseudomonadota</taxon>
        <taxon>Gammaproteobacteria</taxon>
        <taxon>Enterobacterales</taxon>
        <taxon>Yersiniaceae</taxon>
        <taxon>Serratia</taxon>
    </lineage>
</organism>
<feature type="domain" description="NADAR" evidence="7">
    <location>
        <begin position="18"/>
        <end position="157"/>
    </location>
</feature>
<comment type="catalytic activity">
    <reaction evidence="1">
        <text>5-amino-6-(5-phospho-D-ribosylamino)uracil + H2O = 5,6-diaminouracil + D-ribose 5-phosphate</text>
        <dbReference type="Rhea" id="RHEA:55020"/>
        <dbReference type="ChEBI" id="CHEBI:15377"/>
        <dbReference type="ChEBI" id="CHEBI:46252"/>
        <dbReference type="ChEBI" id="CHEBI:58453"/>
        <dbReference type="ChEBI" id="CHEBI:78346"/>
    </reaction>
</comment>
<sequence>MIKGILGQGLYNMMDRILFYKVNDPYGILSNFYKCGFFAESVYWPTVEHYFQSHKFHDKTLREKIRNLSSPMDVAKIGRDRSHPLRDDWEIIKDDIMRLAVFERFKQNENAKNILLSTGGAQLIEHTKNDSYWADGGDGSGKNMLGIILMETRDLLR</sequence>
<dbReference type="CDD" id="cd15457">
    <property type="entry name" value="NADAR"/>
    <property type="match status" value="1"/>
</dbReference>
<comment type="catalytic activity">
    <reaction evidence="2">
        <text>2,5-diamino-6-hydroxy-4-(5-phosphoribosylamino)-pyrimidine + H2O = 2,5,6-triamino-4-hydroxypyrimidine + D-ribose 5-phosphate</text>
        <dbReference type="Rhea" id="RHEA:23436"/>
        <dbReference type="ChEBI" id="CHEBI:15377"/>
        <dbReference type="ChEBI" id="CHEBI:58614"/>
        <dbReference type="ChEBI" id="CHEBI:78346"/>
        <dbReference type="ChEBI" id="CHEBI:137796"/>
    </reaction>
</comment>
<name>A0A542BNB4_SERFO</name>
<comment type="caution">
    <text evidence="8">The sequence shown here is derived from an EMBL/GenBank/DDBJ whole genome shotgun (WGS) entry which is preliminary data.</text>
</comment>
<evidence type="ECO:0000256" key="3">
    <source>
        <dbReference type="ARBA" id="ARBA00008508"/>
    </source>
</evidence>
<evidence type="ECO:0000256" key="2">
    <source>
        <dbReference type="ARBA" id="ARBA00000751"/>
    </source>
</evidence>
<reference evidence="8" key="1">
    <citation type="submission" date="2019-06" db="EMBL/GenBank/DDBJ databases">
        <authorList>
            <person name="Deangelis K."/>
            <person name="Huntemann M."/>
            <person name="Clum A."/>
            <person name="Pillay M."/>
            <person name="Palaniappan K."/>
            <person name="Varghese N."/>
            <person name="Mikhailova N."/>
            <person name="Stamatis D."/>
            <person name="Reddy T."/>
            <person name="Daum C."/>
            <person name="Shapiro N."/>
            <person name="Ivanova N."/>
            <person name="Kyrpides N."/>
            <person name="Woyke T."/>
        </authorList>
    </citation>
    <scope>NUCLEOTIDE SEQUENCE [LARGE SCALE GENOMIC DNA]</scope>
    <source>
        <strain evidence="8">128R</strain>
    </source>
</reference>
<proteinExistence type="inferred from homology"/>
<dbReference type="Pfam" id="PF08719">
    <property type="entry name" value="NADAR"/>
    <property type="match status" value="1"/>
</dbReference>
<comment type="similarity">
    <text evidence="3">Belongs to the YbiA family.</text>
</comment>
<accession>A0A542BNB4</accession>
<evidence type="ECO:0000256" key="6">
    <source>
        <dbReference type="ARBA" id="ARBA00045377"/>
    </source>
</evidence>
<protein>
    <recommendedName>
        <fullName evidence="4">N-glycosidase YbiA</fullName>
    </recommendedName>
    <alternativeName>
        <fullName evidence="5">Riboflavin biosynthesis intermediates N-glycosidase</fullName>
    </alternativeName>
</protein>
<gene>
    <name evidence="8" type="ORF">FHU10_5066</name>
</gene>
<dbReference type="Gene3D" id="1.10.357.40">
    <property type="entry name" value="YbiA-like"/>
    <property type="match status" value="1"/>
</dbReference>
<dbReference type="InterPro" id="IPR012816">
    <property type="entry name" value="NADAR"/>
</dbReference>
<evidence type="ECO:0000259" key="7">
    <source>
        <dbReference type="Pfam" id="PF08719"/>
    </source>
</evidence>
<evidence type="ECO:0000313" key="8">
    <source>
        <dbReference type="EMBL" id="TVZ72391.1"/>
    </source>
</evidence>
<dbReference type="EMBL" id="VISQ01000001">
    <property type="protein sequence ID" value="TVZ72391.1"/>
    <property type="molecule type" value="Genomic_DNA"/>
</dbReference>
<evidence type="ECO:0000256" key="4">
    <source>
        <dbReference type="ARBA" id="ARBA00014614"/>
    </source>
</evidence>
<reference evidence="8" key="2">
    <citation type="submission" date="2019-08" db="EMBL/GenBank/DDBJ databases">
        <title>Investigation of anaerobic lignin degradation for improved lignocellulosic biofuels.</title>
        <authorList>
            <person name="Deangelis K.PhD."/>
        </authorList>
    </citation>
    <scope>NUCLEOTIDE SEQUENCE [LARGE SCALE GENOMIC DNA]</scope>
    <source>
        <strain evidence="8">128R</strain>
    </source>
</reference>
<evidence type="ECO:0000256" key="5">
    <source>
        <dbReference type="ARBA" id="ARBA00032343"/>
    </source>
</evidence>